<dbReference type="InterPro" id="IPR001610">
    <property type="entry name" value="PAC"/>
</dbReference>
<dbReference type="GO" id="GO:0052621">
    <property type="term" value="F:diguanylate cyclase activity"/>
    <property type="evidence" value="ECO:0007669"/>
    <property type="project" value="TreeGrafter"/>
</dbReference>
<dbReference type="SMART" id="SM00267">
    <property type="entry name" value="GGDEF"/>
    <property type="match status" value="1"/>
</dbReference>
<dbReference type="SMART" id="SM00086">
    <property type="entry name" value="PAC"/>
    <property type="match status" value="1"/>
</dbReference>
<dbReference type="EMBL" id="QVLX01000003">
    <property type="protein sequence ID" value="RGE87781.1"/>
    <property type="molecule type" value="Genomic_DNA"/>
</dbReference>
<gene>
    <name evidence="4" type="ORF">DW016_06580</name>
</gene>
<dbReference type="InterPro" id="IPR050469">
    <property type="entry name" value="Diguanylate_Cyclase"/>
</dbReference>
<dbReference type="NCBIfam" id="TIGR00254">
    <property type="entry name" value="GGDEF"/>
    <property type="match status" value="1"/>
</dbReference>
<sequence length="448" mass="52767">MNEKESARMTSDRSPVLQTLIQFYEYALSRRDVKRAAELLTEDVFFVGTAESIADRQNFERSFREKLRHIPNRTLYEISDYREKARGENTWDCSCKIHLILPDRKERYMAKLTAVVLRENGVYRISVLHRGYIQKEERFPFHILSEPMGKLDQISKREIWDMICDVMPNGLIGAYMEEGYPIYLVSDKLLELLGYTYEEFMKKTGGNVLNRIWKEDLEEVMAAVKRQCREGKEFEVEYRMLKKDGNFLWVYDRGRIIDIQGEKKAVINLIVDISENVRIKNHLFMESVTDPLTGLYNRRGGEVMVTQRFGNGNPYIFLMMDIDNFKAVNDIYGHHEGDEVLRYIADSLRQFFRRDDVVIRIGGDEFVVFIYPCSSVAAIEQKIQKISERYLRKIEQEYPLSRSSLSFGGVKYNRTTSFLELYKRADQVLYKVKHNCKGQFKIVEMKTE</sequence>
<dbReference type="InterPro" id="IPR043128">
    <property type="entry name" value="Rev_trsase/Diguanyl_cyclase"/>
</dbReference>
<feature type="domain" description="GGDEF" evidence="3">
    <location>
        <begin position="313"/>
        <end position="445"/>
    </location>
</feature>
<dbReference type="Proteomes" id="UP000261080">
    <property type="component" value="Unassembled WGS sequence"/>
</dbReference>
<protein>
    <submittedName>
        <fullName evidence="4">Diguanylate cyclase</fullName>
    </submittedName>
</protein>
<dbReference type="PANTHER" id="PTHR45138:SF9">
    <property type="entry name" value="DIGUANYLATE CYCLASE DGCM-RELATED"/>
    <property type="match status" value="1"/>
</dbReference>
<dbReference type="Gene3D" id="3.30.70.270">
    <property type="match status" value="1"/>
</dbReference>
<dbReference type="PROSITE" id="PS50113">
    <property type="entry name" value="PAC"/>
    <property type="match status" value="1"/>
</dbReference>
<name>A0A3E3K2I6_9FIRM</name>
<dbReference type="PROSITE" id="PS50112">
    <property type="entry name" value="PAS"/>
    <property type="match status" value="1"/>
</dbReference>
<dbReference type="SUPFAM" id="SSF55785">
    <property type="entry name" value="PYP-like sensor domain (PAS domain)"/>
    <property type="match status" value="1"/>
</dbReference>
<dbReference type="RefSeq" id="WP_117493447.1">
    <property type="nucleotide sequence ID" value="NZ_CALBAT010000027.1"/>
</dbReference>
<dbReference type="InterPro" id="IPR000014">
    <property type="entry name" value="PAS"/>
</dbReference>
<dbReference type="Gene3D" id="3.10.450.50">
    <property type="match status" value="1"/>
</dbReference>
<proteinExistence type="predicted"/>
<dbReference type="SUPFAM" id="SSF54427">
    <property type="entry name" value="NTF2-like"/>
    <property type="match status" value="1"/>
</dbReference>
<feature type="domain" description="PAS" evidence="1">
    <location>
        <begin position="177"/>
        <end position="231"/>
    </location>
</feature>
<dbReference type="InterPro" id="IPR000700">
    <property type="entry name" value="PAS-assoc_C"/>
</dbReference>
<dbReference type="Pfam" id="PF08447">
    <property type="entry name" value="PAS_3"/>
    <property type="match status" value="1"/>
</dbReference>
<evidence type="ECO:0000259" key="2">
    <source>
        <dbReference type="PROSITE" id="PS50113"/>
    </source>
</evidence>
<dbReference type="AlphaFoldDB" id="A0A3E3K2I6"/>
<evidence type="ECO:0000259" key="3">
    <source>
        <dbReference type="PROSITE" id="PS50887"/>
    </source>
</evidence>
<accession>A0A3E3K2I6</accession>
<evidence type="ECO:0000259" key="1">
    <source>
        <dbReference type="PROSITE" id="PS50112"/>
    </source>
</evidence>
<evidence type="ECO:0000313" key="4">
    <source>
        <dbReference type="EMBL" id="RGE87781.1"/>
    </source>
</evidence>
<dbReference type="Pfam" id="PF00990">
    <property type="entry name" value="GGDEF"/>
    <property type="match status" value="1"/>
</dbReference>
<dbReference type="InterPro" id="IPR013655">
    <property type="entry name" value="PAS_fold_3"/>
</dbReference>
<feature type="domain" description="PAC" evidence="2">
    <location>
        <begin position="234"/>
        <end position="285"/>
    </location>
</feature>
<evidence type="ECO:0000313" key="5">
    <source>
        <dbReference type="Proteomes" id="UP000261080"/>
    </source>
</evidence>
<dbReference type="InterPro" id="IPR000160">
    <property type="entry name" value="GGDEF_dom"/>
</dbReference>
<comment type="caution">
    <text evidence="4">The sequence shown here is derived from an EMBL/GenBank/DDBJ whole genome shotgun (WGS) entry which is preliminary data.</text>
</comment>
<dbReference type="PROSITE" id="PS50887">
    <property type="entry name" value="GGDEF"/>
    <property type="match status" value="1"/>
</dbReference>
<keyword evidence="5" id="KW-1185">Reference proteome</keyword>
<reference evidence="4 5" key="1">
    <citation type="submission" date="2018-08" db="EMBL/GenBank/DDBJ databases">
        <title>A genome reference for cultivated species of the human gut microbiota.</title>
        <authorList>
            <person name="Zou Y."/>
            <person name="Xue W."/>
            <person name="Luo G."/>
        </authorList>
    </citation>
    <scope>NUCLEOTIDE SEQUENCE [LARGE SCALE GENOMIC DNA]</scope>
    <source>
        <strain evidence="4 5">AF37-2AT</strain>
    </source>
</reference>
<organism evidence="4 5">
    <name type="scientific">Sellimonas intestinalis</name>
    <dbReference type="NCBI Taxonomy" id="1653434"/>
    <lineage>
        <taxon>Bacteria</taxon>
        <taxon>Bacillati</taxon>
        <taxon>Bacillota</taxon>
        <taxon>Clostridia</taxon>
        <taxon>Lachnospirales</taxon>
        <taxon>Lachnospiraceae</taxon>
        <taxon>Sellimonas</taxon>
    </lineage>
</organism>
<dbReference type="Gene3D" id="3.30.450.20">
    <property type="entry name" value="PAS domain"/>
    <property type="match status" value="1"/>
</dbReference>
<dbReference type="OrthoDB" id="9804955at2"/>
<dbReference type="InterPro" id="IPR032710">
    <property type="entry name" value="NTF2-like_dom_sf"/>
</dbReference>
<dbReference type="CDD" id="cd01949">
    <property type="entry name" value="GGDEF"/>
    <property type="match status" value="1"/>
</dbReference>
<dbReference type="Pfam" id="PF13474">
    <property type="entry name" value="SnoaL_3"/>
    <property type="match status" value="1"/>
</dbReference>
<dbReference type="SUPFAM" id="SSF55073">
    <property type="entry name" value="Nucleotide cyclase"/>
    <property type="match status" value="1"/>
</dbReference>
<dbReference type="CDD" id="cd00130">
    <property type="entry name" value="PAS"/>
    <property type="match status" value="1"/>
</dbReference>
<dbReference type="NCBIfam" id="TIGR00229">
    <property type="entry name" value="sensory_box"/>
    <property type="match status" value="1"/>
</dbReference>
<dbReference type="InterPro" id="IPR035965">
    <property type="entry name" value="PAS-like_dom_sf"/>
</dbReference>
<dbReference type="InterPro" id="IPR029787">
    <property type="entry name" value="Nucleotide_cyclase"/>
</dbReference>
<dbReference type="PANTHER" id="PTHR45138">
    <property type="entry name" value="REGULATORY COMPONENTS OF SENSORY TRANSDUCTION SYSTEM"/>
    <property type="match status" value="1"/>
</dbReference>
<dbReference type="InterPro" id="IPR037401">
    <property type="entry name" value="SnoaL-like"/>
</dbReference>